<dbReference type="PANTHER" id="PTHR38590">
    <property type="entry name" value="BLL0828 PROTEIN"/>
    <property type="match status" value="1"/>
</dbReference>
<dbReference type="InterPro" id="IPR011335">
    <property type="entry name" value="Restrct_endonuc-II-like"/>
</dbReference>
<dbReference type="KEGG" id="fgi:OP10G_1965"/>
<dbReference type="InterPro" id="IPR007569">
    <property type="entry name" value="DUF559"/>
</dbReference>
<dbReference type="STRING" id="661478.OP10G_1965"/>
<dbReference type="eggNOG" id="COG2852">
    <property type="taxonomic scope" value="Bacteria"/>
</dbReference>
<proteinExistence type="predicted"/>
<evidence type="ECO:0000313" key="3">
    <source>
        <dbReference type="Proteomes" id="UP000027982"/>
    </source>
</evidence>
<accession>A0A068NP49</accession>
<evidence type="ECO:0000259" key="1">
    <source>
        <dbReference type="Pfam" id="PF04480"/>
    </source>
</evidence>
<organism evidence="2 3">
    <name type="scientific">Fimbriimonas ginsengisoli Gsoil 348</name>
    <dbReference type="NCBI Taxonomy" id="661478"/>
    <lineage>
        <taxon>Bacteria</taxon>
        <taxon>Bacillati</taxon>
        <taxon>Armatimonadota</taxon>
        <taxon>Fimbriimonadia</taxon>
        <taxon>Fimbriimonadales</taxon>
        <taxon>Fimbriimonadaceae</taxon>
        <taxon>Fimbriimonas</taxon>
    </lineage>
</organism>
<protein>
    <submittedName>
        <fullName evidence="2">Cytosolic protein</fullName>
    </submittedName>
</protein>
<keyword evidence="3" id="KW-1185">Reference proteome</keyword>
<dbReference type="EMBL" id="CP007139">
    <property type="protein sequence ID" value="AIE85333.1"/>
    <property type="molecule type" value="Genomic_DNA"/>
</dbReference>
<feature type="domain" description="DUF559" evidence="1">
    <location>
        <begin position="2"/>
        <end position="79"/>
    </location>
</feature>
<reference evidence="2 3" key="1">
    <citation type="journal article" date="2014" name="PLoS ONE">
        <title>The first complete genome sequence of the class fimbriimonadia in the phylum armatimonadetes.</title>
        <authorList>
            <person name="Hu Z.Y."/>
            <person name="Wang Y.Z."/>
            <person name="Im W.T."/>
            <person name="Wang S.Y."/>
            <person name="Zhao G.P."/>
            <person name="Zheng H.J."/>
            <person name="Quan Z.X."/>
        </authorList>
    </citation>
    <scope>NUCLEOTIDE SEQUENCE [LARGE SCALE GENOMIC DNA]</scope>
    <source>
        <strain evidence="2">Gsoil 348</strain>
    </source>
</reference>
<dbReference type="HOGENOM" id="CLU_107928_0_2_0"/>
<dbReference type="InterPro" id="IPR047216">
    <property type="entry name" value="Endonuclease_DUF559_bact"/>
</dbReference>
<dbReference type="Pfam" id="PF04480">
    <property type="entry name" value="DUF559"/>
    <property type="match status" value="1"/>
</dbReference>
<sequence>MSISENVLWTLIRKEALGFGFKRQVPVGNYWLDFYCPEAKLCIEVDGEQHLLRADRDVRRDQALLEMGIKTIRVPSLDLFERTSAKVSAHLESITRECEQRSRRLRHEKRFGGER</sequence>
<gene>
    <name evidence="2" type="ORF">OP10G_1965</name>
</gene>
<dbReference type="Gene3D" id="3.40.960.10">
    <property type="entry name" value="VSR Endonuclease"/>
    <property type="match status" value="1"/>
</dbReference>
<dbReference type="OrthoDB" id="9798754at2"/>
<dbReference type="Proteomes" id="UP000027982">
    <property type="component" value="Chromosome"/>
</dbReference>
<dbReference type="PANTHER" id="PTHR38590:SF1">
    <property type="entry name" value="BLL0828 PROTEIN"/>
    <property type="match status" value="1"/>
</dbReference>
<dbReference type="AlphaFoldDB" id="A0A068NP49"/>
<name>A0A068NP49_FIMGI</name>
<evidence type="ECO:0000313" key="2">
    <source>
        <dbReference type="EMBL" id="AIE85333.1"/>
    </source>
</evidence>
<dbReference type="SUPFAM" id="SSF52980">
    <property type="entry name" value="Restriction endonuclease-like"/>
    <property type="match status" value="1"/>
</dbReference>